<dbReference type="PANTHER" id="PTHR43439:SF2">
    <property type="entry name" value="ENZYME, PUTATIVE (JCVI)-RELATED"/>
    <property type="match status" value="1"/>
</dbReference>
<dbReference type="Pfam" id="PF23562">
    <property type="entry name" value="AMP-binding_C_3"/>
    <property type="match status" value="1"/>
</dbReference>
<dbReference type="Proteomes" id="UP000256645">
    <property type="component" value="Unassembled WGS sequence"/>
</dbReference>
<reference evidence="4 5" key="1">
    <citation type="journal article" date="2018" name="IMA Fungus">
        <title>IMA Genome-F 9: Draft genome sequence of Annulohypoxylon stygium, Aspergillus mulundensis, Berkeleyomyces basicola (syn. Thielaviopsis basicola), Ceratocystis smalleyi, two Cercospora beticola strains, Coleophoma cylindrospora, Fusarium fracticaudum, Phialophora cf. hyalina, and Morchella septimelata.</title>
        <authorList>
            <person name="Wingfield B.D."/>
            <person name="Bills G.F."/>
            <person name="Dong Y."/>
            <person name="Huang W."/>
            <person name="Nel W.J."/>
            <person name="Swalarsk-Parry B.S."/>
            <person name="Vaghefi N."/>
            <person name="Wilken P.M."/>
            <person name="An Z."/>
            <person name="de Beer Z.W."/>
            <person name="De Vos L."/>
            <person name="Chen L."/>
            <person name="Duong T.A."/>
            <person name="Gao Y."/>
            <person name="Hammerbacher A."/>
            <person name="Kikkert J.R."/>
            <person name="Li Y."/>
            <person name="Li H."/>
            <person name="Li K."/>
            <person name="Li Q."/>
            <person name="Liu X."/>
            <person name="Ma X."/>
            <person name="Naidoo K."/>
            <person name="Pethybridge S.J."/>
            <person name="Sun J."/>
            <person name="Steenkamp E.T."/>
            <person name="van der Nest M.A."/>
            <person name="van Wyk S."/>
            <person name="Wingfield M.J."/>
            <person name="Xiong C."/>
            <person name="Yue Q."/>
            <person name="Zhang X."/>
        </authorList>
    </citation>
    <scope>NUCLEOTIDE SEQUENCE [LARGE SCALE GENOMIC DNA]</scope>
    <source>
        <strain evidence="4 5">BP6252</strain>
    </source>
</reference>
<accession>A0A3D8R6F5</accession>
<dbReference type="OrthoDB" id="429813at2759"/>
<feature type="domain" description="AMP-dependent synthetase/ligase" evidence="3">
    <location>
        <begin position="24"/>
        <end position="352"/>
    </location>
</feature>
<evidence type="ECO:0000256" key="1">
    <source>
        <dbReference type="ARBA" id="ARBA00022450"/>
    </source>
</evidence>
<dbReference type="SUPFAM" id="SSF56801">
    <property type="entry name" value="Acetyl-CoA synthetase-like"/>
    <property type="match status" value="1"/>
</dbReference>
<keyword evidence="1" id="KW-0596">Phosphopantetheine</keyword>
<name>A0A3D8R6F5_9HELO</name>
<dbReference type="EMBL" id="PDLM01000009">
    <property type="protein sequence ID" value="RDW69619.1"/>
    <property type="molecule type" value="Genomic_DNA"/>
</dbReference>
<keyword evidence="2" id="KW-0597">Phosphoprotein</keyword>
<dbReference type="InterPro" id="IPR000873">
    <property type="entry name" value="AMP-dep_synth/lig_dom"/>
</dbReference>
<dbReference type="Pfam" id="PF00501">
    <property type="entry name" value="AMP-binding"/>
    <property type="match status" value="1"/>
</dbReference>
<organism evidence="4 5">
    <name type="scientific">Coleophoma cylindrospora</name>
    <dbReference type="NCBI Taxonomy" id="1849047"/>
    <lineage>
        <taxon>Eukaryota</taxon>
        <taxon>Fungi</taxon>
        <taxon>Dikarya</taxon>
        <taxon>Ascomycota</taxon>
        <taxon>Pezizomycotina</taxon>
        <taxon>Leotiomycetes</taxon>
        <taxon>Helotiales</taxon>
        <taxon>Dermateaceae</taxon>
        <taxon>Coleophoma</taxon>
    </lineage>
</organism>
<dbReference type="InterPro" id="IPR051414">
    <property type="entry name" value="Adenylate-forming_Reductase"/>
</dbReference>
<proteinExistence type="predicted"/>
<dbReference type="PROSITE" id="PS00455">
    <property type="entry name" value="AMP_BINDING"/>
    <property type="match status" value="1"/>
</dbReference>
<keyword evidence="5" id="KW-1185">Reference proteome</keyword>
<evidence type="ECO:0000256" key="2">
    <source>
        <dbReference type="ARBA" id="ARBA00022553"/>
    </source>
</evidence>
<evidence type="ECO:0000313" key="4">
    <source>
        <dbReference type="EMBL" id="RDW69619.1"/>
    </source>
</evidence>
<dbReference type="PANTHER" id="PTHR43439">
    <property type="entry name" value="PHENYLACETATE-COENZYME A LIGASE"/>
    <property type="match status" value="1"/>
</dbReference>
<comment type="caution">
    <text evidence="4">The sequence shown here is derived from an EMBL/GenBank/DDBJ whole genome shotgun (WGS) entry which is preliminary data.</text>
</comment>
<dbReference type="InterPro" id="IPR042099">
    <property type="entry name" value="ANL_N_sf"/>
</dbReference>
<dbReference type="STRING" id="1849047.A0A3D8R6F5"/>
<sequence length="569" mass="63331">MGSIHLPTTQNKWGQRLLPQILDHEATTDPDRLVAMMAKSEDISQGFDKVTTSQLAHAVNYLAAWIDARVKKSVENSSPAVIGYIGIPDFRYWAMFYASVKTGHPVLVPSTRNALPNTKALLDSTKCSHFFYTSTMAPQAIALQEICPGLQIFEIPSFDEMLASPAKYYPYFKTWDEAKNDVFLIVHTSGSTGMPKALSFTHEWISCIDRQLFAKPGEPGRELATQGQLKKGYLVYLGTPFFHLSGISFGFSTLFNRTTAVMAPSHTPPTAKIISDLLKSVSIDALILVPSLCDGVFGTYGEEVIKHCSKIKHIVWLGGPLSQSTGDFIVSNTQAHLWQIIGSTEIGPWPLYISPKKNWRHLEFNQTSDLVLEPVYTSTSNPASSTSVEEEEQLYEVVINRTFPDDPASFNQAAFILFPELQQWRTRDLIRRVPGEGNERFYEFRGRIDDLLILSTGLKVNPLHIEMQVQNHPQLDGLVVFGTGYTRCGILIEPRKGEEKSGKEELLNAIWGDVEAANLLVPEHARVERSLVVVAKSLPRAGKGTVIRGAAYQQYAKEIKEVYEAAGIP</sequence>
<dbReference type="InterPro" id="IPR020845">
    <property type="entry name" value="AMP-binding_CS"/>
</dbReference>
<gene>
    <name evidence="4" type="ORF">BP6252_08639</name>
</gene>
<evidence type="ECO:0000259" key="3">
    <source>
        <dbReference type="Pfam" id="PF00501"/>
    </source>
</evidence>
<evidence type="ECO:0000313" key="5">
    <source>
        <dbReference type="Proteomes" id="UP000256645"/>
    </source>
</evidence>
<dbReference type="AlphaFoldDB" id="A0A3D8R6F5"/>
<protein>
    <recommendedName>
        <fullName evidence="3">AMP-dependent synthetase/ligase domain-containing protein</fullName>
    </recommendedName>
</protein>
<dbReference type="Gene3D" id="3.40.50.12780">
    <property type="entry name" value="N-terminal domain of ligase-like"/>
    <property type="match status" value="1"/>
</dbReference>